<organism evidence="3 4">
    <name type="scientific">Kitasatospora indigofera</name>
    <dbReference type="NCBI Taxonomy" id="67307"/>
    <lineage>
        <taxon>Bacteria</taxon>
        <taxon>Bacillati</taxon>
        <taxon>Actinomycetota</taxon>
        <taxon>Actinomycetes</taxon>
        <taxon>Kitasatosporales</taxon>
        <taxon>Streptomycetaceae</taxon>
        <taxon>Kitasatospora</taxon>
    </lineage>
</organism>
<dbReference type="PANTHER" id="PTHR14859:SF1">
    <property type="entry name" value="PGAP2-INTERACTING PROTEIN"/>
    <property type="match status" value="1"/>
</dbReference>
<evidence type="ECO:0000313" key="3">
    <source>
        <dbReference type="EMBL" id="GHH59107.1"/>
    </source>
</evidence>
<reference evidence="3" key="1">
    <citation type="journal article" date="2014" name="Int. J. Syst. Evol. Microbiol.">
        <title>Complete genome sequence of Corynebacterium casei LMG S-19264T (=DSM 44701T), isolated from a smear-ripened cheese.</title>
        <authorList>
            <consortium name="US DOE Joint Genome Institute (JGI-PGF)"/>
            <person name="Walter F."/>
            <person name="Albersmeier A."/>
            <person name="Kalinowski J."/>
            <person name="Ruckert C."/>
        </authorList>
    </citation>
    <scope>NUCLEOTIDE SEQUENCE</scope>
    <source>
        <strain evidence="3">JCM 4646</strain>
    </source>
</reference>
<feature type="domain" description="Endonuclease/exonuclease/phosphatase" evidence="2">
    <location>
        <begin position="10"/>
        <end position="304"/>
    </location>
</feature>
<feature type="region of interest" description="Disordered" evidence="1">
    <location>
        <begin position="287"/>
        <end position="313"/>
    </location>
</feature>
<feature type="region of interest" description="Disordered" evidence="1">
    <location>
        <begin position="20"/>
        <end position="42"/>
    </location>
</feature>
<protein>
    <submittedName>
        <fullName evidence="3">Endonuclease/exonuclease/phosphatase</fullName>
    </submittedName>
</protein>
<dbReference type="SUPFAM" id="SSF56219">
    <property type="entry name" value="DNase I-like"/>
    <property type="match status" value="1"/>
</dbReference>
<keyword evidence="4" id="KW-1185">Reference proteome</keyword>
<proteinExistence type="predicted"/>
<keyword evidence="3" id="KW-0378">Hydrolase</keyword>
<keyword evidence="3" id="KW-0255">Endonuclease</keyword>
<keyword evidence="3" id="KW-0540">Nuclease</keyword>
<evidence type="ECO:0000256" key="1">
    <source>
        <dbReference type="SAM" id="MobiDB-lite"/>
    </source>
</evidence>
<dbReference type="AlphaFoldDB" id="A0A919FBA1"/>
<dbReference type="GO" id="GO:0016020">
    <property type="term" value="C:membrane"/>
    <property type="evidence" value="ECO:0007669"/>
    <property type="project" value="GOC"/>
</dbReference>
<dbReference type="RefSeq" id="WP_229927057.1">
    <property type="nucleotide sequence ID" value="NZ_BNBO01000001.1"/>
</dbReference>
<dbReference type="EMBL" id="BNBO01000001">
    <property type="protein sequence ID" value="GHH59107.1"/>
    <property type="molecule type" value="Genomic_DNA"/>
</dbReference>
<evidence type="ECO:0000259" key="2">
    <source>
        <dbReference type="Pfam" id="PF03372"/>
    </source>
</evidence>
<sequence>MTGPALLRLATFNVLHGRRIPDEGRPSATAGTDTDTATASGSATDVATVQPLIDAVASLDADVVALQELDRLQERSGRIDQARAIAEATGATDWRYASAFHARSVPGRRWVTDRSEPGLRVYGPRGAGHDGTVPSHGIALLSRLPVLDWRARRFAAPPVALPLRVAGRTGLTVIRDHPRAALAAVLEGRRGPFTAVALHLSFVPGVNVRQLLAVHGWIADLPRPHVLLGDFNLFGAIPAATLGAAGLLSPSRFRQDRSGWRGLARARTFPAHRPLLQLDHILATGLGSHRPESGRAPRMPVSDHRPLTVELPL</sequence>
<dbReference type="GO" id="GO:0004519">
    <property type="term" value="F:endonuclease activity"/>
    <property type="evidence" value="ECO:0007669"/>
    <property type="project" value="UniProtKB-KW"/>
</dbReference>
<reference evidence="3" key="2">
    <citation type="submission" date="2020-09" db="EMBL/GenBank/DDBJ databases">
        <authorList>
            <person name="Sun Q."/>
            <person name="Ohkuma M."/>
        </authorList>
    </citation>
    <scope>NUCLEOTIDE SEQUENCE</scope>
    <source>
        <strain evidence="3">JCM 4646</strain>
    </source>
</reference>
<dbReference type="GeneID" id="95350718"/>
<dbReference type="InterPro" id="IPR005135">
    <property type="entry name" value="Endo/exonuclease/phosphatase"/>
</dbReference>
<accession>A0A919FBA1</accession>
<dbReference type="Pfam" id="PF03372">
    <property type="entry name" value="Exo_endo_phos"/>
    <property type="match status" value="1"/>
</dbReference>
<gene>
    <name evidence="3" type="ORF">GCM10018781_01600</name>
</gene>
<evidence type="ECO:0000313" key="4">
    <source>
        <dbReference type="Proteomes" id="UP000617734"/>
    </source>
</evidence>
<dbReference type="GO" id="GO:0006506">
    <property type="term" value="P:GPI anchor biosynthetic process"/>
    <property type="evidence" value="ECO:0007669"/>
    <property type="project" value="TreeGrafter"/>
</dbReference>
<dbReference type="InterPro" id="IPR036691">
    <property type="entry name" value="Endo/exonu/phosph_ase_sf"/>
</dbReference>
<dbReference type="Proteomes" id="UP000617734">
    <property type="component" value="Unassembled WGS sequence"/>
</dbReference>
<dbReference type="PANTHER" id="PTHR14859">
    <property type="entry name" value="CALCOFLUOR WHITE HYPERSENSITIVE PROTEIN PRECURSOR"/>
    <property type="match status" value="1"/>
</dbReference>
<name>A0A919FBA1_9ACTN</name>
<dbReference type="InterPro" id="IPR051916">
    <property type="entry name" value="GPI-anchor_lipid_remodeler"/>
</dbReference>
<feature type="compositionally biased region" description="Low complexity" evidence="1">
    <location>
        <begin position="27"/>
        <end position="42"/>
    </location>
</feature>
<comment type="caution">
    <text evidence="3">The sequence shown here is derived from an EMBL/GenBank/DDBJ whole genome shotgun (WGS) entry which is preliminary data.</text>
</comment>
<feature type="compositionally biased region" description="Basic and acidic residues" evidence="1">
    <location>
        <begin position="289"/>
        <end position="307"/>
    </location>
</feature>
<dbReference type="Gene3D" id="3.60.10.10">
    <property type="entry name" value="Endonuclease/exonuclease/phosphatase"/>
    <property type="match status" value="1"/>
</dbReference>